<organism evidence="3 4">
    <name type="scientific">Rouxiella silvae</name>
    <dbReference type="NCBI Taxonomy" id="1646373"/>
    <lineage>
        <taxon>Bacteria</taxon>
        <taxon>Pseudomonadati</taxon>
        <taxon>Pseudomonadota</taxon>
        <taxon>Gammaproteobacteria</taxon>
        <taxon>Enterobacterales</taxon>
        <taxon>Yersiniaceae</taxon>
        <taxon>Rouxiella</taxon>
    </lineage>
</organism>
<reference evidence="3" key="1">
    <citation type="submission" date="2020-11" db="EMBL/GenBank/DDBJ databases">
        <authorList>
            <person name="Lee S.D."/>
        </authorList>
    </citation>
    <scope>NUCLEOTIDE SEQUENCE</scope>
    <source>
        <strain evidence="3">SAP-2</strain>
    </source>
</reference>
<dbReference type="PANTHER" id="PTHR21366:SF14">
    <property type="entry name" value="GLYOXALASE DOMAIN-CONTAINING PROTEIN 5"/>
    <property type="match status" value="1"/>
</dbReference>
<accession>A0AA41BYL6</accession>
<dbReference type="PANTHER" id="PTHR21366">
    <property type="entry name" value="GLYOXALASE FAMILY PROTEIN"/>
    <property type="match status" value="1"/>
</dbReference>
<dbReference type="GO" id="GO:0046872">
    <property type="term" value="F:metal ion binding"/>
    <property type="evidence" value="ECO:0007669"/>
    <property type="project" value="UniProtKB-KW"/>
</dbReference>
<name>A0AA41BYL6_9GAMM</name>
<protein>
    <submittedName>
        <fullName evidence="3">Fosfomycin resistance glutathione transferase</fullName>
    </submittedName>
</protein>
<dbReference type="Proteomes" id="UP000705283">
    <property type="component" value="Unassembled WGS sequence"/>
</dbReference>
<dbReference type="GO" id="GO:0016740">
    <property type="term" value="F:transferase activity"/>
    <property type="evidence" value="ECO:0007669"/>
    <property type="project" value="UniProtKB-KW"/>
</dbReference>
<dbReference type="AlphaFoldDB" id="A0AA41BYL6"/>
<feature type="domain" description="VOC" evidence="2">
    <location>
        <begin position="4"/>
        <end position="112"/>
    </location>
</feature>
<keyword evidence="1" id="KW-0479">Metal-binding</keyword>
<evidence type="ECO:0000313" key="4">
    <source>
        <dbReference type="Proteomes" id="UP000705283"/>
    </source>
</evidence>
<dbReference type="InterPro" id="IPR037523">
    <property type="entry name" value="VOC_core"/>
</dbReference>
<reference evidence="3" key="2">
    <citation type="submission" date="2022-09" db="EMBL/GenBank/DDBJ databases">
        <title>Rouxiella aceris sp. nov., isolated from tree sap and emended description of the genus Rhouxiella.</title>
        <authorList>
            <person name="Kim I.S."/>
        </authorList>
    </citation>
    <scope>NUCLEOTIDE SEQUENCE</scope>
    <source>
        <strain evidence="3">SAP-2</strain>
    </source>
</reference>
<dbReference type="PROSITE" id="PS00934">
    <property type="entry name" value="GLYOXALASE_I_1"/>
    <property type="match status" value="1"/>
</dbReference>
<proteinExistence type="predicted"/>
<evidence type="ECO:0000313" key="3">
    <source>
        <dbReference type="EMBL" id="MBF6638833.1"/>
    </source>
</evidence>
<dbReference type="InterPro" id="IPR018146">
    <property type="entry name" value="Glyoxalase_1_CS"/>
</dbReference>
<dbReference type="PROSITE" id="PS51819">
    <property type="entry name" value="VOC"/>
    <property type="match status" value="1"/>
</dbReference>
<gene>
    <name evidence="3" type="ORF">ITX54_19385</name>
</gene>
<keyword evidence="3" id="KW-0808">Transferase</keyword>
<dbReference type="InterPro" id="IPR004360">
    <property type="entry name" value="Glyas_Fos-R_dOase_dom"/>
</dbReference>
<dbReference type="GO" id="GO:0004462">
    <property type="term" value="F:lactoylglutathione lyase activity"/>
    <property type="evidence" value="ECO:0007669"/>
    <property type="project" value="InterPro"/>
</dbReference>
<comment type="caution">
    <text evidence="3">The sequence shown here is derived from an EMBL/GenBank/DDBJ whole genome shotgun (WGS) entry which is preliminary data.</text>
</comment>
<evidence type="ECO:0000256" key="1">
    <source>
        <dbReference type="ARBA" id="ARBA00022723"/>
    </source>
</evidence>
<dbReference type="InterPro" id="IPR050383">
    <property type="entry name" value="GlyoxalaseI/FosfomycinResist"/>
</dbReference>
<dbReference type="CDD" id="cd07244">
    <property type="entry name" value="FosA"/>
    <property type="match status" value="1"/>
</dbReference>
<dbReference type="EMBL" id="JADMKS010000008">
    <property type="protein sequence ID" value="MBF6638833.1"/>
    <property type="molecule type" value="Genomic_DNA"/>
</dbReference>
<dbReference type="Pfam" id="PF00903">
    <property type="entry name" value="Glyoxalase"/>
    <property type="match status" value="1"/>
</dbReference>
<sequence>MLNGLNHITIAVSDVTRSFDFYVNTLGFIPKARWTRGAYLCLGNLWLCLSADAVTSREDYTHYAFSIRSEDFDVYANYLKSSGVTEWKTNKSEGKSLYFLDPDGHKLEVHDGDLDSRLSACKNHPYEEMEFFSSFERVPNEDV</sequence>
<evidence type="ECO:0000259" key="2">
    <source>
        <dbReference type="PROSITE" id="PS51819"/>
    </source>
</evidence>
<dbReference type="Gene3D" id="3.10.180.10">
    <property type="entry name" value="2,3-Dihydroxybiphenyl 1,2-Dioxygenase, domain 1"/>
    <property type="match status" value="1"/>
</dbReference>
<dbReference type="SUPFAM" id="SSF54593">
    <property type="entry name" value="Glyoxalase/Bleomycin resistance protein/Dihydroxybiphenyl dioxygenase"/>
    <property type="match status" value="1"/>
</dbReference>
<dbReference type="RefSeq" id="WP_194978648.1">
    <property type="nucleotide sequence ID" value="NZ_JADMKS010000008.1"/>
</dbReference>
<dbReference type="InterPro" id="IPR029068">
    <property type="entry name" value="Glyas_Bleomycin-R_OHBP_Dase"/>
</dbReference>